<dbReference type="STRING" id="946483.Cenrod_1935"/>
<gene>
    <name evidence="1" type="ORF">Cenrod_1935</name>
</gene>
<evidence type="ECO:0000313" key="1">
    <source>
        <dbReference type="EMBL" id="AGX88013.1"/>
    </source>
</evidence>
<keyword evidence="2" id="KW-1185">Reference proteome</keyword>
<dbReference type="HOGENOM" id="CLU_2804496_0_0_4"/>
<dbReference type="Proteomes" id="UP000017184">
    <property type="component" value="Chromosome"/>
</dbReference>
<dbReference type="EMBL" id="CP004885">
    <property type="protein sequence ID" value="AGX88013.1"/>
    <property type="molecule type" value="Genomic_DNA"/>
</dbReference>
<sequence length="67" mass="7290">MVGATEVTVVSECEISDLFAQMAGEGYSAEHIVRKARELKKRTKSPARAGIALCTVRVGMPSRDYFA</sequence>
<organism evidence="1 2">
    <name type="scientific">Candidatus Symbiobacter mobilis CR</name>
    <dbReference type="NCBI Taxonomy" id="946483"/>
    <lineage>
        <taxon>Bacteria</taxon>
        <taxon>Pseudomonadati</taxon>
        <taxon>Pseudomonadota</taxon>
        <taxon>Betaproteobacteria</taxon>
        <taxon>Burkholderiales</taxon>
        <taxon>Comamonadaceae</taxon>
    </lineage>
</organism>
<reference evidence="1 2" key="1">
    <citation type="journal article" date="2013" name="Genome Biol.">
        <title>Genomic analysis reveals key aspects of prokaryotic symbiosis in the phototrophic consortium "Chlorochromatium aggregatum".</title>
        <authorList>
            <person name="Liu Z."/>
            <person name="Muller J."/>
            <person name="Li T."/>
            <person name="Alvey R.M."/>
            <person name="Vogl K."/>
            <person name="Frigaard N.U."/>
            <person name="Rockwell N.C."/>
            <person name="Boyd E.S."/>
            <person name="Tomsho L.P."/>
            <person name="Schuster S.C."/>
            <person name="Henke P."/>
            <person name="Rohde M."/>
            <person name="Overmann J."/>
            <person name="Bryant D.A."/>
        </authorList>
    </citation>
    <scope>NUCLEOTIDE SEQUENCE [LARGE SCALE GENOMIC DNA]</scope>
    <source>
        <strain evidence="1">CR</strain>
    </source>
</reference>
<name>U5NCQ3_9BURK</name>
<dbReference type="KEGG" id="cbx:Cenrod_1935"/>
<accession>U5NCQ3</accession>
<protein>
    <submittedName>
        <fullName evidence="1">Uncharacterized protein</fullName>
    </submittedName>
</protein>
<evidence type="ECO:0000313" key="2">
    <source>
        <dbReference type="Proteomes" id="UP000017184"/>
    </source>
</evidence>
<proteinExistence type="predicted"/>
<dbReference type="AlphaFoldDB" id="U5NCQ3"/>